<dbReference type="Pfam" id="PF00440">
    <property type="entry name" value="TetR_N"/>
    <property type="match status" value="1"/>
</dbReference>
<dbReference type="GO" id="GO:0003677">
    <property type="term" value="F:DNA binding"/>
    <property type="evidence" value="ECO:0007669"/>
    <property type="project" value="UniProtKB-UniRule"/>
</dbReference>
<evidence type="ECO:0000256" key="1">
    <source>
        <dbReference type="ARBA" id="ARBA00023125"/>
    </source>
</evidence>
<dbReference type="PANTHER" id="PTHR30055">
    <property type="entry name" value="HTH-TYPE TRANSCRIPTIONAL REGULATOR RUTR"/>
    <property type="match status" value="1"/>
</dbReference>
<sequence>MRRETFLEQQSFDEVLQVFLEENKTDDQMTEKQRSIMQAAVKLFASKGFHASSTAEIAKEAGVAEGTIFRHYKSKKDILIAVVAPIIIKFAKPYIFKDVYKIVGNGAEKPIAELLTELIKNRFELLEMNQKTFRILLQEAFFHEELREVLLQSIVRELKGFAKIAVEQRIATGELRDLPPEIVVRVLIASVASILLFKNTIDPEEYRLHSDEEHIRYTLDILLNGLLPR</sequence>
<reference evidence="2 3" key="1">
    <citation type="submission" date="2018-11" db="EMBL/GenBank/DDBJ databases">
        <title>Phylogenetic determinants of toxin gene distribution in genomes of Brevibacillus laterosporus.</title>
        <authorList>
            <person name="Glare T.R."/>
            <person name="Durrant A."/>
            <person name="Berry C."/>
            <person name="Palma L."/>
            <person name="Ormskirk M."/>
            <person name="Cox M.O."/>
        </authorList>
    </citation>
    <scope>NUCLEOTIDE SEQUENCE [LARGE SCALE GENOMIC DNA]</scope>
    <source>
        <strain evidence="2 3">1821L</strain>
    </source>
</reference>
<organism evidence="2 3">
    <name type="scientific">Brevibacillus laterosporus</name>
    <name type="common">Bacillus laterosporus</name>
    <dbReference type="NCBI Taxonomy" id="1465"/>
    <lineage>
        <taxon>Bacteria</taxon>
        <taxon>Bacillati</taxon>
        <taxon>Bacillota</taxon>
        <taxon>Bacilli</taxon>
        <taxon>Bacillales</taxon>
        <taxon>Paenibacillaceae</taxon>
        <taxon>Brevibacillus</taxon>
    </lineage>
</organism>
<dbReference type="PROSITE" id="PS50977">
    <property type="entry name" value="HTH_TETR_2"/>
    <property type="match status" value="1"/>
</dbReference>
<dbReference type="InterPro" id="IPR050109">
    <property type="entry name" value="HTH-type_TetR-like_transc_reg"/>
</dbReference>
<dbReference type="SUPFAM" id="SSF46689">
    <property type="entry name" value="Homeodomain-like"/>
    <property type="match status" value="1"/>
</dbReference>
<evidence type="ECO:0000313" key="3">
    <source>
        <dbReference type="Proteomes" id="UP000319432"/>
    </source>
</evidence>
<dbReference type="GO" id="GO:0006355">
    <property type="term" value="P:regulation of DNA-templated transcription"/>
    <property type="evidence" value="ECO:0007669"/>
    <property type="project" value="UniProtKB-ARBA"/>
</dbReference>
<evidence type="ECO:0000313" key="2">
    <source>
        <dbReference type="EMBL" id="QDX92606.1"/>
    </source>
</evidence>
<dbReference type="PRINTS" id="PR00455">
    <property type="entry name" value="HTHTETR"/>
</dbReference>
<dbReference type="SUPFAM" id="SSF48498">
    <property type="entry name" value="Tetracyclin repressor-like, C-terminal domain"/>
    <property type="match status" value="1"/>
</dbReference>
<dbReference type="InterPro" id="IPR001647">
    <property type="entry name" value="HTH_TetR"/>
</dbReference>
<dbReference type="InterPro" id="IPR009057">
    <property type="entry name" value="Homeodomain-like_sf"/>
</dbReference>
<protein>
    <submittedName>
        <fullName evidence="2">TetR/AcrR family transcriptional regulator</fullName>
    </submittedName>
</protein>
<keyword evidence="1" id="KW-0238">DNA-binding</keyword>
<dbReference type="InterPro" id="IPR036271">
    <property type="entry name" value="Tet_transcr_reg_TetR-rel_C_sf"/>
</dbReference>
<dbReference type="EMBL" id="CP033464">
    <property type="protein sequence ID" value="QDX92606.1"/>
    <property type="molecule type" value="Genomic_DNA"/>
</dbReference>
<gene>
    <name evidence="2" type="ORF">EEL30_09890</name>
</gene>
<dbReference type="AlphaFoldDB" id="A0A502J0W2"/>
<proteinExistence type="predicted"/>
<accession>A0A502J0W2</accession>
<dbReference type="OrthoDB" id="9780824at2"/>
<dbReference type="Gene3D" id="1.10.357.10">
    <property type="entry name" value="Tetracycline Repressor, domain 2"/>
    <property type="match status" value="1"/>
</dbReference>
<dbReference type="Proteomes" id="UP000319432">
    <property type="component" value="Chromosome"/>
</dbReference>
<dbReference type="PANTHER" id="PTHR30055:SF222">
    <property type="entry name" value="REGULATORY PROTEIN"/>
    <property type="match status" value="1"/>
</dbReference>
<name>A0A502J0W2_BRELA</name>
<keyword evidence="3" id="KW-1185">Reference proteome</keyword>